<evidence type="ECO:0000256" key="7">
    <source>
        <dbReference type="ARBA" id="ARBA00022692"/>
    </source>
</evidence>
<dbReference type="InterPro" id="IPR011055">
    <property type="entry name" value="Dup_hybrid_motif"/>
</dbReference>
<feature type="transmembrane region" description="Helical" evidence="12">
    <location>
        <begin position="126"/>
        <end position="149"/>
    </location>
</feature>
<feature type="transmembrane region" description="Helical" evidence="12">
    <location>
        <begin position="364"/>
        <end position="382"/>
    </location>
</feature>
<dbReference type="PROSITE" id="PS51093">
    <property type="entry name" value="PTS_EIIA_TYPE_1"/>
    <property type="match status" value="1"/>
</dbReference>
<dbReference type="SUPFAM" id="SSF51261">
    <property type="entry name" value="Duplicated hybrid motif"/>
    <property type="match status" value="1"/>
</dbReference>
<dbReference type="FunFam" id="2.70.70.10:FF:000001">
    <property type="entry name" value="PTS system glucose-specific IIA component"/>
    <property type="match status" value="1"/>
</dbReference>
<feature type="transmembrane region" description="Helical" evidence="12">
    <location>
        <begin position="388"/>
        <end position="410"/>
    </location>
</feature>
<evidence type="ECO:0000256" key="6">
    <source>
        <dbReference type="ARBA" id="ARBA00022683"/>
    </source>
</evidence>
<dbReference type="Proteomes" id="UP000036780">
    <property type="component" value="Unassembled WGS sequence"/>
</dbReference>
<evidence type="ECO:0000313" key="13">
    <source>
        <dbReference type="EMBL" id="KNE21277.1"/>
    </source>
</evidence>
<protein>
    <submittedName>
        <fullName evidence="13">PTS system glucose-specific transporter subunit IICBA</fullName>
    </submittedName>
</protein>
<keyword evidence="14" id="KW-1185">Reference proteome</keyword>
<feature type="transmembrane region" description="Helical" evidence="12">
    <location>
        <begin position="285"/>
        <end position="303"/>
    </location>
</feature>
<feature type="active site" description="Phosphocysteine intermediate; for EIIB activity" evidence="11">
    <location>
        <position position="469"/>
    </location>
</feature>
<reference evidence="14" key="1">
    <citation type="submission" date="2015-07" db="EMBL/GenBank/DDBJ databases">
        <title>Fjat-10053 dsm26.</title>
        <authorList>
            <person name="Liu B."/>
            <person name="Wang J."/>
            <person name="Zhu Y."/>
            <person name="Liu G."/>
            <person name="Chen Q."/>
            <person name="Chen Z."/>
            <person name="Lan J."/>
            <person name="Che J."/>
            <person name="Ge C."/>
            <person name="Shi H."/>
            <person name="Pan Z."/>
            <person name="Liu X."/>
        </authorList>
    </citation>
    <scope>NUCLEOTIDE SEQUENCE [LARGE SCALE GENOMIC DNA]</scope>
    <source>
        <strain evidence="14">DSM 26</strain>
    </source>
</reference>
<comment type="caution">
    <text evidence="13">The sequence shown here is derived from an EMBL/GenBank/DDBJ whole genome shotgun (WGS) entry which is preliminary data.</text>
</comment>
<dbReference type="GO" id="GO:0090563">
    <property type="term" value="F:protein-phosphocysteine-sugar phosphotransferase activity"/>
    <property type="evidence" value="ECO:0007669"/>
    <property type="project" value="TreeGrafter"/>
</dbReference>
<gene>
    <name evidence="13" type="ORF">AFK71_06275</name>
</gene>
<keyword evidence="6" id="KW-0598">Phosphotransferase system</keyword>
<evidence type="ECO:0000256" key="11">
    <source>
        <dbReference type="PROSITE-ProRule" id="PRU00421"/>
    </source>
</evidence>
<dbReference type="CDD" id="cd00212">
    <property type="entry name" value="PTS_IIB_glc"/>
    <property type="match status" value="1"/>
</dbReference>
<feature type="transmembrane region" description="Helical" evidence="12">
    <location>
        <begin position="63"/>
        <end position="84"/>
    </location>
</feature>
<evidence type="ECO:0000256" key="9">
    <source>
        <dbReference type="ARBA" id="ARBA00022989"/>
    </source>
</evidence>
<comment type="subcellular location">
    <subcellularLocation>
        <location evidence="1">Cell membrane</location>
        <topology evidence="1">Multi-pass membrane protein</topology>
    </subcellularLocation>
</comment>
<dbReference type="PANTHER" id="PTHR30009">
    <property type="entry name" value="CYTOCHROME C-TYPE SYNTHESIS PROTEIN AND PTS TRANSMEMBRANE COMPONENT"/>
    <property type="match status" value="1"/>
</dbReference>
<keyword evidence="2" id="KW-0813">Transport</keyword>
<dbReference type="SUPFAM" id="SSF55604">
    <property type="entry name" value="Glucose permease domain IIB"/>
    <property type="match status" value="1"/>
</dbReference>
<proteinExistence type="predicted"/>
<dbReference type="GO" id="GO:0009401">
    <property type="term" value="P:phosphoenolpyruvate-dependent sugar phosphotransferase system"/>
    <property type="evidence" value="ECO:0007669"/>
    <property type="project" value="UniProtKB-KW"/>
</dbReference>
<keyword evidence="9 12" id="KW-1133">Transmembrane helix</keyword>
<dbReference type="EMBL" id="LGTO01000005">
    <property type="protein sequence ID" value="KNE21277.1"/>
    <property type="molecule type" value="Genomic_DNA"/>
</dbReference>
<evidence type="ECO:0000256" key="8">
    <source>
        <dbReference type="ARBA" id="ARBA00022777"/>
    </source>
</evidence>
<dbReference type="InterPro" id="IPR003352">
    <property type="entry name" value="PTS_EIIC"/>
</dbReference>
<dbReference type="NCBIfam" id="TIGR00826">
    <property type="entry name" value="EIIB_glc"/>
    <property type="match status" value="1"/>
</dbReference>
<dbReference type="GO" id="GO:0016301">
    <property type="term" value="F:kinase activity"/>
    <property type="evidence" value="ECO:0007669"/>
    <property type="project" value="UniProtKB-KW"/>
</dbReference>
<dbReference type="GO" id="GO:0005886">
    <property type="term" value="C:plasma membrane"/>
    <property type="evidence" value="ECO:0007669"/>
    <property type="project" value="UniProtKB-SubCell"/>
</dbReference>
<dbReference type="AlphaFoldDB" id="A0A0L0QRT0"/>
<name>A0A0L0QRT0_VIRPA</name>
<dbReference type="InterPro" id="IPR050429">
    <property type="entry name" value="PTS_Glucose_EIICBA"/>
</dbReference>
<dbReference type="InterPro" id="IPR013013">
    <property type="entry name" value="PTS_EIIC_1"/>
</dbReference>
<dbReference type="Pfam" id="PF00358">
    <property type="entry name" value="PTS_EIIA_1"/>
    <property type="match status" value="1"/>
</dbReference>
<evidence type="ECO:0000256" key="3">
    <source>
        <dbReference type="ARBA" id="ARBA00022475"/>
    </source>
</evidence>
<evidence type="ECO:0000313" key="14">
    <source>
        <dbReference type="Proteomes" id="UP000036780"/>
    </source>
</evidence>
<dbReference type="OrthoDB" id="9764327at2"/>
<keyword evidence="10 12" id="KW-0472">Membrane</keyword>
<evidence type="ECO:0000256" key="2">
    <source>
        <dbReference type="ARBA" id="ARBA00022448"/>
    </source>
</evidence>
<dbReference type="InterPro" id="IPR001996">
    <property type="entry name" value="PTS_IIB_1"/>
</dbReference>
<feature type="transmembrane region" description="Helical" evidence="12">
    <location>
        <begin position="310"/>
        <end position="327"/>
    </location>
</feature>
<feature type="transmembrane region" description="Helical" evidence="12">
    <location>
        <begin position="91"/>
        <end position="114"/>
    </location>
</feature>
<feature type="transmembrane region" description="Helical" evidence="12">
    <location>
        <begin position="333"/>
        <end position="357"/>
    </location>
</feature>
<dbReference type="PANTHER" id="PTHR30009:SF20">
    <property type="entry name" value="PTS SYSTEM GLUCOSE-SPECIFIC EIICB COMPONENT-RELATED"/>
    <property type="match status" value="1"/>
</dbReference>
<dbReference type="Pfam" id="PF02378">
    <property type="entry name" value="PTS_EIIC"/>
    <property type="match status" value="1"/>
</dbReference>
<dbReference type="InterPro" id="IPR001127">
    <property type="entry name" value="PTS_EIIA_1_perm"/>
</dbReference>
<organism evidence="13 14">
    <name type="scientific">Virgibacillus pantothenticus</name>
    <dbReference type="NCBI Taxonomy" id="1473"/>
    <lineage>
        <taxon>Bacteria</taxon>
        <taxon>Bacillati</taxon>
        <taxon>Bacillota</taxon>
        <taxon>Bacilli</taxon>
        <taxon>Bacillales</taxon>
        <taxon>Bacillaceae</taxon>
        <taxon>Virgibacillus</taxon>
    </lineage>
</organism>
<dbReference type="InterPro" id="IPR036878">
    <property type="entry name" value="Glu_permease_IIB"/>
</dbReference>
<dbReference type="NCBIfam" id="TIGR00830">
    <property type="entry name" value="PTBA"/>
    <property type="match status" value="1"/>
</dbReference>
<dbReference type="PATRIC" id="fig|1473.5.peg.4263"/>
<keyword evidence="4" id="KW-0762">Sugar transport</keyword>
<dbReference type="GeneID" id="66872996"/>
<feature type="transmembrane region" description="Helical" evidence="12">
    <location>
        <begin position="169"/>
        <end position="189"/>
    </location>
</feature>
<keyword evidence="8" id="KW-0418">Kinase</keyword>
<dbReference type="PROSITE" id="PS51103">
    <property type="entry name" value="PTS_EIIC_TYPE_1"/>
    <property type="match status" value="1"/>
</dbReference>
<dbReference type="RefSeq" id="WP_076361932.1">
    <property type="nucleotide sequence ID" value="NZ_CP073011.1"/>
</dbReference>
<sequence length="701" mass="76128">MKNLFTFDFFQRIGKTFMVIISLLPAAGLLLGIGTTLQSPYLIEYFPFLDNSVWQTISSLMKGAGGAIFGNLGVLFAVGIAGSWTGGKSPAALSALVGYLIMHTVIGITTGVNMDNISEAGHTLELGIPTLQVGVFGGIVMGFVAAALYNKYHNFRMPEMLSFFGGARFVPIITAVYSVGIGLILSFIWPMVQEWIYALGAALSGENTPPFYMFIYGIVERGLVPFGLHHIFYIPIRFSEVGGVYTTLAGQMVSGDTAMYMSQLADKQIDSAVEITAGRFMAGKFPFVMIGLPATALAMYHMAKPKNKKAVAGLLLTAAGTAILTGITEPLEFTFLFVAPLLYVFHTFMAGLSFMIMYVLDVNIGYAGGSGIIDFILFGILPGVGEPWWYVLMVGFAMAAVYYFVFRWAIKKWNLITPGRGTEGTNRLYTKADMNKDKENKNVNDINQKAYEVLGALGGHENINNLDACITRLRVGVHHKGNVDKEKLQILGASGVLEVGNGVQAIFGPTSDILKNEILTIIDQGISLNRKEPLKKQKEVTDEEGNLTTMVAVIAPLTGKTVSLEEVPDEVFSQKMMGDGIAIVPDKGKVVSPVEGELTHVFPTKHAIIIRSVDGIEILIHMGLDTVNLEGKGFEIKASVGGTVKQGDLLAEMDLTFIEKQGYNVITPIIVMNTDKFSVDQPLLWGHVKTGEEQIFTVKSI</sequence>
<accession>A0A0L0QRT0</accession>
<keyword evidence="5" id="KW-0808">Transferase</keyword>
<dbReference type="Gene3D" id="2.70.70.10">
    <property type="entry name" value="Glucose Permease (Domain IIA)"/>
    <property type="match status" value="1"/>
</dbReference>
<keyword evidence="3" id="KW-1003">Cell membrane</keyword>
<feature type="transmembrane region" description="Helical" evidence="12">
    <location>
        <begin position="20"/>
        <end position="43"/>
    </location>
</feature>
<dbReference type="GO" id="GO:0008982">
    <property type="term" value="F:protein-N(PI)-phosphohistidine-sugar phosphotransferase activity"/>
    <property type="evidence" value="ECO:0007669"/>
    <property type="project" value="InterPro"/>
</dbReference>
<dbReference type="PROSITE" id="PS00371">
    <property type="entry name" value="PTS_EIIA_TYPE_1_HIS"/>
    <property type="match status" value="1"/>
</dbReference>
<dbReference type="Gene3D" id="3.30.1360.60">
    <property type="entry name" value="Glucose permease domain IIB"/>
    <property type="match status" value="1"/>
</dbReference>
<evidence type="ECO:0000256" key="12">
    <source>
        <dbReference type="SAM" id="Phobius"/>
    </source>
</evidence>
<evidence type="ECO:0000256" key="10">
    <source>
        <dbReference type="ARBA" id="ARBA00023136"/>
    </source>
</evidence>
<evidence type="ECO:0000256" key="5">
    <source>
        <dbReference type="ARBA" id="ARBA00022679"/>
    </source>
</evidence>
<dbReference type="InterPro" id="IPR018113">
    <property type="entry name" value="PTrfase_EIIB_Cys"/>
</dbReference>
<keyword evidence="7 12" id="KW-0812">Transmembrane</keyword>
<evidence type="ECO:0000256" key="1">
    <source>
        <dbReference type="ARBA" id="ARBA00004651"/>
    </source>
</evidence>
<evidence type="ECO:0000256" key="4">
    <source>
        <dbReference type="ARBA" id="ARBA00022597"/>
    </source>
</evidence>
<dbReference type="Pfam" id="PF00367">
    <property type="entry name" value="PTS_EIIB"/>
    <property type="match status" value="1"/>
</dbReference>
<dbReference type="PROSITE" id="PS51098">
    <property type="entry name" value="PTS_EIIB_TYPE_1"/>
    <property type="match status" value="1"/>
</dbReference>